<dbReference type="InterPro" id="IPR011989">
    <property type="entry name" value="ARM-like"/>
</dbReference>
<evidence type="ECO:0000313" key="4">
    <source>
        <dbReference type="EMBL" id="ADN12830.1"/>
    </source>
</evidence>
<dbReference type="InterPro" id="IPR003593">
    <property type="entry name" value="AAA+_ATPase"/>
</dbReference>
<dbReference type="SUPFAM" id="SSF48371">
    <property type="entry name" value="ARM repeat"/>
    <property type="match status" value="2"/>
</dbReference>
<dbReference type="eggNOG" id="COG1413">
    <property type="taxonomic scope" value="Bacteria"/>
</dbReference>
<dbReference type="InterPro" id="IPR016024">
    <property type="entry name" value="ARM-type_fold"/>
</dbReference>
<evidence type="ECO:0000313" key="5">
    <source>
        <dbReference type="Proteomes" id="UP000008206"/>
    </source>
</evidence>
<dbReference type="SMART" id="SM00567">
    <property type="entry name" value="EZ_HEAT"/>
    <property type="match status" value="11"/>
</dbReference>
<feature type="domain" description="AAA+ ATPase" evidence="3">
    <location>
        <begin position="122"/>
        <end position="279"/>
    </location>
</feature>
<evidence type="ECO:0000256" key="1">
    <source>
        <dbReference type="ARBA" id="ARBA00022549"/>
    </source>
</evidence>
<dbReference type="RefSeq" id="WP_013320940.1">
    <property type="nucleotide sequence ID" value="NC_014501.1"/>
</dbReference>
<dbReference type="OrthoDB" id="134770at2"/>
<dbReference type="STRING" id="497965.Cyan7822_0804"/>
<dbReference type="PANTHER" id="PTHR12697">
    <property type="entry name" value="PBS LYASE HEAT-LIKE PROTEIN"/>
    <property type="match status" value="1"/>
</dbReference>
<dbReference type="Gene3D" id="1.25.10.10">
    <property type="entry name" value="Leucine-rich Repeat Variant"/>
    <property type="match status" value="3"/>
</dbReference>
<dbReference type="PANTHER" id="PTHR12697:SF40">
    <property type="entry name" value="PHYCOCYANOBILIN LYASE SUBUNIT ALPHA"/>
    <property type="match status" value="1"/>
</dbReference>
<organism evidence="4 5">
    <name type="scientific">Gloeothece verrucosa (strain PCC 7822)</name>
    <name type="common">Cyanothece sp. (strain PCC 7822)</name>
    <dbReference type="NCBI Taxonomy" id="497965"/>
    <lineage>
        <taxon>Bacteria</taxon>
        <taxon>Bacillati</taxon>
        <taxon>Cyanobacteriota</taxon>
        <taxon>Cyanophyceae</taxon>
        <taxon>Oscillatoriophycideae</taxon>
        <taxon>Chroococcales</taxon>
        <taxon>Aphanothecaceae</taxon>
        <taxon>Gloeothece</taxon>
        <taxon>Gloeothece verrucosa</taxon>
    </lineage>
</organism>
<dbReference type="InterPro" id="IPR002182">
    <property type="entry name" value="NB-ARC"/>
</dbReference>
<evidence type="ECO:0000256" key="2">
    <source>
        <dbReference type="ARBA" id="ARBA00022738"/>
    </source>
</evidence>
<dbReference type="Proteomes" id="UP000008206">
    <property type="component" value="Chromosome"/>
</dbReference>
<keyword evidence="5" id="KW-1185">Reference proteome</keyword>
<sequence>MMTQQGSEQQATLVSPQKLNIDWQQVCQAIWKNSVPINPLTTQPKETEAQWEKIHLSLGLIKHKKNKFNGGNLLDGPNYGQGYSLGETHQQRENPEQSEIVQIYNEKEFCQQILCQQKSAKAGQRIAIIGESSSGKTVLLHQITAWILDNTQDLPIWISMAELGETPLYEYLQQKWLKRVAKTQDELTRQWQNSLDELLKSGRVWLLLDGVEQMPLEQLEKLPVTVNSQTRGLIHDPLSETLQQLEGWADETRVILTSRDDVLINKNTLSHYQVFRPLELTYPEQVKPFINQWFAQNTVSKTPSSAKKHRSQNLAKLAEQLVLSLEEFGYYRIQDLLQTPLRLSLLCRETLQNRAKLPATTAQIFDKIVHQYYQWQAETVPLNAQQQQELNQALGKLALCALDNPHHPHWLYHHQITETLGDEELLLQLALRLGWLRPIGITANATKEKVYSFSDHKLQAYLAATLIEDWQFFLNHPLGSISSLPSTPCGSSYRIFAPQWKPVIKLWIGREEIKPEDKEAFLQGLVQFADGCETDNYYGKRAYFLAASALAEFPDGEQTNAILLQLLQWCFFDAQISPLIAQAAKAALRETHRKLAIPALIQLLTTIKNESIKREIFKTLEKIGQGNAECIAALKEMLASNSAFPMRWQVAETLGKIDPGNSEAIATIVNILETANHEESRQIAFKSLEKIGKGNFKAITTLKQVITTTHSAISRRRAFETLETIGYQNATAIAALVQLIRTNSDQGIRCSSAESLEKIDPGNPTAITVLVQLVKGANNEEIQKQAVYSLGEISPGNPQAISVLGKMLSPNYDVFLRWMAISSLGKIGNGNSEAISALVNLIKSDERLLRKDAIESLSKIDPHNEEVITALVRLIDSEQDESIRREAAENLGKIPSPNFSAKEALLKLLRTSSDEFTRHQAAESLAKIEPGNLEALKTLIDLVQGSIDANVRSIAAESLGDIGQKNPAVIALLVRVLKTTNEPKILDRAALSLGKIGLKNREVISTLVMLVKSCQDETCRLQAAESVINLLKVEQMSEVIANLKENLSDPHKRKDLACQKIIWHCAQKLSYPEFYQAWHNRPLYGTQKVTKAELNLNEESPEDNHFKLTCQSLSQLLQAKIDEHSQLSQSIRPIFIDSNNLFDPINPLVDIYDLMLAQNCPPFEHGIPDTMAKLRLYWNSIQRDENNANFVLIFYDHVTPSDSQGFSPEFLKMLSKFGGAICLVTEKLSSNLQQFSPTDPQLIENIITWIETQK</sequence>
<dbReference type="Pfam" id="PF00931">
    <property type="entry name" value="NB-ARC"/>
    <property type="match status" value="1"/>
</dbReference>
<keyword evidence="2" id="KW-0605">Phycobilisome</keyword>
<dbReference type="eggNOG" id="COG5635">
    <property type="taxonomic scope" value="Bacteria"/>
</dbReference>
<dbReference type="Pfam" id="PF22730">
    <property type="entry name" value="NCC-H"/>
    <property type="match status" value="1"/>
</dbReference>
<gene>
    <name evidence="4" type="ordered locus">Cyan7822_0804</name>
</gene>
<dbReference type="SUPFAM" id="SSF52540">
    <property type="entry name" value="P-loop containing nucleoside triphosphate hydrolases"/>
    <property type="match status" value="1"/>
</dbReference>
<name>E0UC73_GLOV7</name>
<dbReference type="InterPro" id="IPR054611">
    <property type="entry name" value="NCAB"/>
</dbReference>
<dbReference type="KEGG" id="cyj:Cyan7822_0804"/>
<protein>
    <submittedName>
        <fullName evidence="4">Putative signal transduction protein with Nacht domain</fullName>
    </submittedName>
</protein>
<dbReference type="EMBL" id="CP002198">
    <property type="protein sequence ID" value="ADN12830.1"/>
    <property type="molecule type" value="Genomic_DNA"/>
</dbReference>
<dbReference type="InterPro" id="IPR027417">
    <property type="entry name" value="P-loop_NTPase"/>
</dbReference>
<dbReference type="Pfam" id="PF13646">
    <property type="entry name" value="HEAT_2"/>
    <property type="match status" value="2"/>
</dbReference>
<dbReference type="InterPro" id="IPR054570">
    <property type="entry name" value="NCC-H_dom"/>
</dbReference>
<keyword evidence="1" id="KW-0042">Antenna complex</keyword>
<proteinExistence type="predicted"/>
<dbReference type="HOGENOM" id="CLU_002731_0_0_3"/>
<dbReference type="AlphaFoldDB" id="E0UC73"/>
<evidence type="ECO:0000259" key="3">
    <source>
        <dbReference type="SMART" id="SM00382"/>
    </source>
</evidence>
<dbReference type="GO" id="GO:0030089">
    <property type="term" value="C:phycobilisome"/>
    <property type="evidence" value="ECO:0007669"/>
    <property type="project" value="UniProtKB-KW"/>
</dbReference>
<reference evidence="5" key="1">
    <citation type="journal article" date="2011" name="MBio">
        <title>Novel metabolic attributes of the genus Cyanothece, comprising a group of unicellular nitrogen-fixing Cyanobacteria.</title>
        <authorList>
            <person name="Bandyopadhyay A."/>
            <person name="Elvitigala T."/>
            <person name="Welsh E."/>
            <person name="Stockel J."/>
            <person name="Liberton M."/>
            <person name="Min H."/>
            <person name="Sherman L.A."/>
            <person name="Pakrasi H.B."/>
        </authorList>
    </citation>
    <scope>NUCLEOTIDE SEQUENCE [LARGE SCALE GENOMIC DNA]</scope>
    <source>
        <strain evidence="5">PCC 7822</strain>
    </source>
</reference>
<dbReference type="Pfam" id="PF22724">
    <property type="entry name" value="NCAB1"/>
    <property type="match status" value="1"/>
</dbReference>
<dbReference type="GO" id="GO:0016491">
    <property type="term" value="F:oxidoreductase activity"/>
    <property type="evidence" value="ECO:0007669"/>
    <property type="project" value="TreeGrafter"/>
</dbReference>
<dbReference type="SMART" id="SM00382">
    <property type="entry name" value="AAA"/>
    <property type="match status" value="1"/>
</dbReference>
<accession>E0UC73</accession>
<dbReference type="InterPro" id="IPR004155">
    <property type="entry name" value="PBS_lyase_HEAT"/>
</dbReference>
<dbReference type="Gene3D" id="3.40.50.300">
    <property type="entry name" value="P-loop containing nucleotide triphosphate hydrolases"/>
    <property type="match status" value="1"/>
</dbReference>